<feature type="compositionally biased region" description="Basic and acidic residues" evidence="5">
    <location>
        <begin position="12"/>
        <end position="27"/>
    </location>
</feature>
<evidence type="ECO:0000256" key="3">
    <source>
        <dbReference type="ARBA" id="ARBA00023242"/>
    </source>
</evidence>
<dbReference type="CDD" id="cd11711">
    <property type="entry name" value="GINS_A_Sld5"/>
    <property type="match status" value="1"/>
</dbReference>
<dbReference type="InterPro" id="IPR036224">
    <property type="entry name" value="GINS_bundle-like_dom_sf"/>
</dbReference>
<dbReference type="OrthoDB" id="338231at2759"/>
<dbReference type="SUPFAM" id="SSF158573">
    <property type="entry name" value="GINS helical bundle-like"/>
    <property type="match status" value="1"/>
</dbReference>
<comment type="similarity">
    <text evidence="4">Belongs to the GINS4/SLD5 family.</text>
</comment>
<comment type="subcellular location">
    <subcellularLocation>
        <location evidence="1 4">Nucleus</location>
    </subcellularLocation>
</comment>
<feature type="region of interest" description="Disordered" evidence="5">
    <location>
        <begin position="1"/>
        <end position="50"/>
    </location>
</feature>
<reference evidence="7 8" key="2">
    <citation type="journal article" date="2019" name="G3 (Bethesda)">
        <title>Hybrid Assembly of the Genome of the Entomopathogenic Nematode Steinernema carpocapsae Identifies the X-Chromosome.</title>
        <authorList>
            <person name="Serra L."/>
            <person name="Macchietto M."/>
            <person name="Macias-Munoz A."/>
            <person name="McGill C.J."/>
            <person name="Rodriguez I.M."/>
            <person name="Rodriguez B."/>
            <person name="Murad R."/>
            <person name="Mortazavi A."/>
        </authorList>
    </citation>
    <scope>NUCLEOTIDE SEQUENCE [LARGE SCALE GENOMIC DNA]</scope>
    <source>
        <strain evidence="7 8">ALL</strain>
    </source>
</reference>
<organism evidence="7 8">
    <name type="scientific">Steinernema carpocapsae</name>
    <name type="common">Entomopathogenic nematode</name>
    <dbReference type="NCBI Taxonomy" id="34508"/>
    <lineage>
        <taxon>Eukaryota</taxon>
        <taxon>Metazoa</taxon>
        <taxon>Ecdysozoa</taxon>
        <taxon>Nematoda</taxon>
        <taxon>Chromadorea</taxon>
        <taxon>Rhabditida</taxon>
        <taxon>Tylenchina</taxon>
        <taxon>Panagrolaimomorpha</taxon>
        <taxon>Strongyloidoidea</taxon>
        <taxon>Steinernematidae</taxon>
        <taxon>Steinernema</taxon>
    </lineage>
</organism>
<gene>
    <name evidence="7" type="ORF">L596_012765</name>
</gene>
<dbReference type="EMBL" id="AZBU02000003">
    <property type="protein sequence ID" value="TKR88539.1"/>
    <property type="molecule type" value="Genomic_DNA"/>
</dbReference>
<dbReference type="GO" id="GO:0000727">
    <property type="term" value="P:double-strand break repair via break-induced replication"/>
    <property type="evidence" value="ECO:0007669"/>
    <property type="project" value="TreeGrafter"/>
</dbReference>
<evidence type="ECO:0000256" key="2">
    <source>
        <dbReference type="ARBA" id="ARBA00022705"/>
    </source>
</evidence>
<evidence type="ECO:0000313" key="7">
    <source>
        <dbReference type="EMBL" id="TKR88539.1"/>
    </source>
</evidence>
<dbReference type="STRING" id="34508.A0A4U5NY31"/>
<dbReference type="GO" id="GO:0006261">
    <property type="term" value="P:DNA-templated DNA replication"/>
    <property type="evidence" value="ECO:0007669"/>
    <property type="project" value="InterPro"/>
</dbReference>
<dbReference type="Gene3D" id="3.40.5.60">
    <property type="match status" value="1"/>
</dbReference>
<evidence type="ECO:0000256" key="5">
    <source>
        <dbReference type="SAM" id="MobiDB-lite"/>
    </source>
</evidence>
<proteinExistence type="inferred from homology"/>
<evidence type="ECO:0000256" key="4">
    <source>
        <dbReference type="PIRNR" id="PIRNR007764"/>
    </source>
</evidence>
<comment type="function">
    <text evidence="4">The GINS complex plays an essential role in the initiation of DNA replication.</text>
</comment>
<feature type="compositionally biased region" description="Acidic residues" evidence="5">
    <location>
        <begin position="39"/>
        <end position="49"/>
    </location>
</feature>
<reference evidence="7 8" key="1">
    <citation type="journal article" date="2015" name="Genome Biol.">
        <title>Comparative genomics of Steinernema reveals deeply conserved gene regulatory networks.</title>
        <authorList>
            <person name="Dillman A.R."/>
            <person name="Macchietto M."/>
            <person name="Porter C.F."/>
            <person name="Rogers A."/>
            <person name="Williams B."/>
            <person name="Antoshechkin I."/>
            <person name="Lee M.M."/>
            <person name="Goodwin Z."/>
            <person name="Lu X."/>
            <person name="Lewis E.E."/>
            <person name="Goodrich-Blair H."/>
            <person name="Stock S.P."/>
            <person name="Adams B.J."/>
            <person name="Sternberg P.W."/>
            <person name="Mortazavi A."/>
        </authorList>
    </citation>
    <scope>NUCLEOTIDE SEQUENCE [LARGE SCALE GENOMIC DNA]</scope>
    <source>
        <strain evidence="7 8">ALL</strain>
    </source>
</reference>
<dbReference type="Proteomes" id="UP000298663">
    <property type="component" value="Unassembled WGS sequence"/>
</dbReference>
<dbReference type="InterPro" id="IPR021151">
    <property type="entry name" value="GINS_A"/>
</dbReference>
<accession>A0A4U5NY31</accession>
<sequence length="257" mass="29937">MSYDLFDSDPQGLRDLDRLDLGDDRQDPPAGDAPTMEDTPLEEDDDEEAMSASDILKVMNEIWLNENASPTLLPHRSEIVEALLSCIRDMQENFANNRDKPEYQLMIQIHQLEVHRITYLVNDYVRARLRKIDFFPEEILREDEKRRRENVPDNRELLSSPEREYVQKRLAADRALLNRAFLNSLPDVLRTIEAPGQDLTVERVFLEVNSEPVNGISMPDMKEPESEFLIDLQPRSRHLLPFLSVRDALEDNQVRLL</sequence>
<dbReference type="PANTHER" id="PTHR21206">
    <property type="entry name" value="SLD5 PROTEIN"/>
    <property type="match status" value="1"/>
</dbReference>
<protein>
    <recommendedName>
        <fullName evidence="4">DNA replication complex GINS protein SLD5</fullName>
    </recommendedName>
</protein>
<dbReference type="GO" id="GO:0000811">
    <property type="term" value="C:GINS complex"/>
    <property type="evidence" value="ECO:0007669"/>
    <property type="project" value="UniProtKB-UniRule"/>
</dbReference>
<name>A0A4U5NY31_STECR</name>
<dbReference type="SUPFAM" id="SSF160059">
    <property type="entry name" value="PriA/YqbF domain"/>
    <property type="match status" value="1"/>
</dbReference>
<dbReference type="InterPro" id="IPR008591">
    <property type="entry name" value="GINS_Sld5"/>
</dbReference>
<keyword evidence="3 4" id="KW-0539">Nucleus</keyword>
<evidence type="ECO:0000256" key="1">
    <source>
        <dbReference type="ARBA" id="ARBA00004123"/>
    </source>
</evidence>
<dbReference type="Gene3D" id="1.20.58.1030">
    <property type="match status" value="1"/>
</dbReference>
<keyword evidence="2 4" id="KW-0235">DNA replication</keyword>
<evidence type="ECO:0000259" key="6">
    <source>
        <dbReference type="Pfam" id="PF05916"/>
    </source>
</evidence>
<dbReference type="AlphaFoldDB" id="A0A4U5NY31"/>
<feature type="domain" description="GINS subunit" evidence="6">
    <location>
        <begin position="93"/>
        <end position="171"/>
    </location>
</feature>
<evidence type="ECO:0000313" key="8">
    <source>
        <dbReference type="Proteomes" id="UP000298663"/>
    </source>
</evidence>
<dbReference type="InterPro" id="IPR038749">
    <property type="entry name" value="Sld5_GINS_A"/>
</dbReference>
<dbReference type="Pfam" id="PF05916">
    <property type="entry name" value="Sld5"/>
    <property type="match status" value="1"/>
</dbReference>
<dbReference type="PANTHER" id="PTHR21206:SF0">
    <property type="entry name" value="DNA REPLICATION COMPLEX GINS PROTEIN SLD5"/>
    <property type="match status" value="1"/>
</dbReference>
<keyword evidence="8" id="KW-1185">Reference proteome</keyword>
<comment type="caution">
    <text evidence="7">The sequence shown here is derived from an EMBL/GenBank/DDBJ whole genome shotgun (WGS) entry which is preliminary data.</text>
</comment>
<dbReference type="PIRSF" id="PIRSF007764">
    <property type="entry name" value="Sld5"/>
    <property type="match status" value="1"/>
</dbReference>